<dbReference type="InterPro" id="IPR018062">
    <property type="entry name" value="HTH_AraC-typ_CS"/>
</dbReference>
<dbReference type="Pfam" id="PF12833">
    <property type="entry name" value="HTH_18"/>
    <property type="match status" value="1"/>
</dbReference>
<dbReference type="Pfam" id="PF01965">
    <property type="entry name" value="DJ-1_PfpI"/>
    <property type="match status" value="1"/>
</dbReference>
<evidence type="ECO:0000256" key="4">
    <source>
        <dbReference type="SAM" id="MobiDB-lite"/>
    </source>
</evidence>
<gene>
    <name evidence="6" type="ORF">D2T30_20530</name>
</gene>
<dbReference type="AlphaFoldDB" id="A0A443J8R9"/>
<dbReference type="PANTHER" id="PTHR43130:SF3">
    <property type="entry name" value="HTH-TYPE TRANSCRIPTIONAL REGULATOR RV1931C"/>
    <property type="match status" value="1"/>
</dbReference>
<evidence type="ECO:0000313" key="7">
    <source>
        <dbReference type="Proteomes" id="UP000284476"/>
    </source>
</evidence>
<sequence length="360" mass="38795">MTTQRSAGFGGSPATGGEADSRFVAPGAAHVPVPEGKGPVTVTFVLVPRFTMLAFTSALEPFRVANQLAGRVLFRWHVCSLDGQPVSSSNGIPVLPDGKLPDEAEPGCVLICGGVTPDVTMRPALGSWIRAQWRRGRTVGGLCTGAYALARGGILEGRRFTLHWENIPGFRETFPGLEPVRQVFCLDDRIITCAGGVAGADLALNLIATHFGTTLSRAVMEMCLLSSSRREGEVQFTSLASRLATRNMTVVRAAEHIEAEIENGFDLEGCARHAGVTRRQIQRLFRQHLGMTPQQYAADLRLQRGRILLAETDMSILDIAIACGYSSRSAFSKAFRAKFGAAPQVHLAFPNVHRTELAPG</sequence>
<dbReference type="Gene3D" id="1.10.10.60">
    <property type="entry name" value="Homeodomain-like"/>
    <property type="match status" value="1"/>
</dbReference>
<dbReference type="GO" id="GO:0003700">
    <property type="term" value="F:DNA-binding transcription factor activity"/>
    <property type="evidence" value="ECO:0007669"/>
    <property type="project" value="InterPro"/>
</dbReference>
<dbReference type="Proteomes" id="UP000284476">
    <property type="component" value="Unassembled WGS sequence"/>
</dbReference>
<dbReference type="InterPro" id="IPR052158">
    <property type="entry name" value="INH-QAR"/>
</dbReference>
<keyword evidence="2" id="KW-0238">DNA-binding</keyword>
<dbReference type="CDD" id="cd03136">
    <property type="entry name" value="GATase1_AraC_ArgR_like"/>
    <property type="match status" value="1"/>
</dbReference>
<dbReference type="GO" id="GO:0043565">
    <property type="term" value="F:sequence-specific DNA binding"/>
    <property type="evidence" value="ECO:0007669"/>
    <property type="project" value="InterPro"/>
</dbReference>
<dbReference type="InterPro" id="IPR018060">
    <property type="entry name" value="HTH_AraC"/>
</dbReference>
<protein>
    <submittedName>
        <fullName evidence="6">GlxA family transcriptional regulator</fullName>
    </submittedName>
</protein>
<dbReference type="SUPFAM" id="SSF52317">
    <property type="entry name" value="Class I glutamine amidotransferase-like"/>
    <property type="match status" value="1"/>
</dbReference>
<organism evidence="6 7">
    <name type="scientific">Paenirhodobacter populi</name>
    <dbReference type="NCBI Taxonomy" id="2306993"/>
    <lineage>
        <taxon>Bacteria</taxon>
        <taxon>Pseudomonadati</taxon>
        <taxon>Pseudomonadota</taxon>
        <taxon>Alphaproteobacteria</taxon>
        <taxon>Rhodobacterales</taxon>
        <taxon>Rhodobacter group</taxon>
        <taxon>Paenirhodobacter</taxon>
    </lineage>
</organism>
<comment type="caution">
    <text evidence="6">The sequence shown here is derived from an EMBL/GenBank/DDBJ whole genome shotgun (WGS) entry which is preliminary data.</text>
</comment>
<evidence type="ECO:0000259" key="5">
    <source>
        <dbReference type="PROSITE" id="PS01124"/>
    </source>
</evidence>
<evidence type="ECO:0000313" key="6">
    <source>
        <dbReference type="EMBL" id="RWR16879.1"/>
    </source>
</evidence>
<dbReference type="EMBL" id="SAUZ01000035">
    <property type="protein sequence ID" value="RWR16879.1"/>
    <property type="molecule type" value="Genomic_DNA"/>
</dbReference>
<dbReference type="SUPFAM" id="SSF46689">
    <property type="entry name" value="Homeodomain-like"/>
    <property type="match status" value="2"/>
</dbReference>
<dbReference type="Gene3D" id="3.40.50.880">
    <property type="match status" value="1"/>
</dbReference>
<dbReference type="InterPro" id="IPR002818">
    <property type="entry name" value="DJ-1/PfpI"/>
</dbReference>
<evidence type="ECO:0000256" key="2">
    <source>
        <dbReference type="ARBA" id="ARBA00023125"/>
    </source>
</evidence>
<feature type="region of interest" description="Disordered" evidence="4">
    <location>
        <begin position="1"/>
        <end position="21"/>
    </location>
</feature>
<evidence type="ECO:0000256" key="3">
    <source>
        <dbReference type="ARBA" id="ARBA00023163"/>
    </source>
</evidence>
<accession>A0A443J8R9</accession>
<feature type="domain" description="HTH araC/xylS-type" evidence="5">
    <location>
        <begin position="251"/>
        <end position="349"/>
    </location>
</feature>
<proteinExistence type="predicted"/>
<dbReference type="InterPro" id="IPR009057">
    <property type="entry name" value="Homeodomain-like_sf"/>
</dbReference>
<reference evidence="6 7" key="1">
    <citation type="submission" date="2019-01" db="EMBL/GenBank/DDBJ databases">
        <title>Sinorhodobacter populi sp. nov. isolated from the symptomatic bark tissue of Populus euramericana canker.</title>
        <authorList>
            <person name="Xu G."/>
        </authorList>
    </citation>
    <scope>NUCLEOTIDE SEQUENCE [LARGE SCALE GENOMIC DNA]</scope>
    <source>
        <strain evidence="6 7">SK2B-1</strain>
    </source>
</reference>
<keyword evidence="1" id="KW-0805">Transcription regulation</keyword>
<keyword evidence="3" id="KW-0804">Transcription</keyword>
<dbReference type="InterPro" id="IPR029062">
    <property type="entry name" value="Class_I_gatase-like"/>
</dbReference>
<dbReference type="RefSeq" id="WP_128210344.1">
    <property type="nucleotide sequence ID" value="NZ_JBHRSO010000001.1"/>
</dbReference>
<dbReference type="PANTHER" id="PTHR43130">
    <property type="entry name" value="ARAC-FAMILY TRANSCRIPTIONAL REGULATOR"/>
    <property type="match status" value="1"/>
</dbReference>
<dbReference type="SMART" id="SM00342">
    <property type="entry name" value="HTH_ARAC"/>
    <property type="match status" value="1"/>
</dbReference>
<dbReference type="PROSITE" id="PS00041">
    <property type="entry name" value="HTH_ARAC_FAMILY_1"/>
    <property type="match status" value="1"/>
</dbReference>
<name>A0A443J8R9_9RHOB</name>
<evidence type="ECO:0000256" key="1">
    <source>
        <dbReference type="ARBA" id="ARBA00023015"/>
    </source>
</evidence>
<dbReference type="PROSITE" id="PS01124">
    <property type="entry name" value="HTH_ARAC_FAMILY_2"/>
    <property type="match status" value="1"/>
</dbReference>
<reference evidence="6 7" key="2">
    <citation type="submission" date="2019-01" db="EMBL/GenBank/DDBJ databases">
        <authorList>
            <person name="Li Y."/>
        </authorList>
    </citation>
    <scope>NUCLEOTIDE SEQUENCE [LARGE SCALE GENOMIC DNA]</scope>
    <source>
        <strain evidence="6 7">SK2B-1</strain>
    </source>
</reference>